<dbReference type="SMART" id="SM00320">
    <property type="entry name" value="WD40"/>
    <property type="match status" value="1"/>
</dbReference>
<dbReference type="Gene3D" id="2.130.10.10">
    <property type="entry name" value="YVTN repeat-like/Quinoprotein amine dehydrogenase"/>
    <property type="match status" value="1"/>
</dbReference>
<dbReference type="InterPro" id="IPR036322">
    <property type="entry name" value="WD40_repeat_dom_sf"/>
</dbReference>
<accession>A0AAD9NGQ7</accession>
<evidence type="ECO:0000313" key="3">
    <source>
        <dbReference type="Proteomes" id="UP001208570"/>
    </source>
</evidence>
<dbReference type="EMBL" id="JAODUP010000025">
    <property type="protein sequence ID" value="KAK2167666.1"/>
    <property type="molecule type" value="Genomic_DNA"/>
</dbReference>
<dbReference type="InterPro" id="IPR015943">
    <property type="entry name" value="WD40/YVTN_repeat-like_dom_sf"/>
</dbReference>
<evidence type="ECO:0008006" key="4">
    <source>
        <dbReference type="Google" id="ProtNLM"/>
    </source>
</evidence>
<dbReference type="SUPFAM" id="SSF50978">
    <property type="entry name" value="WD40 repeat-like"/>
    <property type="match status" value="1"/>
</dbReference>
<feature type="region of interest" description="Disordered" evidence="1">
    <location>
        <begin position="1"/>
        <end position="39"/>
    </location>
</feature>
<evidence type="ECO:0000256" key="1">
    <source>
        <dbReference type="SAM" id="MobiDB-lite"/>
    </source>
</evidence>
<comment type="caution">
    <text evidence="2">The sequence shown here is derived from an EMBL/GenBank/DDBJ whole genome shotgun (WGS) entry which is preliminary data.</text>
</comment>
<evidence type="ECO:0000313" key="2">
    <source>
        <dbReference type="EMBL" id="KAK2167666.1"/>
    </source>
</evidence>
<organism evidence="2 3">
    <name type="scientific">Paralvinella palmiformis</name>
    <dbReference type="NCBI Taxonomy" id="53620"/>
    <lineage>
        <taxon>Eukaryota</taxon>
        <taxon>Metazoa</taxon>
        <taxon>Spiralia</taxon>
        <taxon>Lophotrochozoa</taxon>
        <taxon>Annelida</taxon>
        <taxon>Polychaeta</taxon>
        <taxon>Sedentaria</taxon>
        <taxon>Canalipalpata</taxon>
        <taxon>Terebellida</taxon>
        <taxon>Terebelliformia</taxon>
        <taxon>Alvinellidae</taxon>
        <taxon>Paralvinella</taxon>
    </lineage>
</organism>
<feature type="compositionally biased region" description="Acidic residues" evidence="1">
    <location>
        <begin position="16"/>
        <end position="25"/>
    </location>
</feature>
<keyword evidence="3" id="KW-1185">Reference proteome</keyword>
<protein>
    <recommendedName>
        <fullName evidence="4">Peptidylprolyl isomerase domain and WD repeat-containing protein 1</fullName>
    </recommendedName>
</protein>
<dbReference type="InterPro" id="IPR001680">
    <property type="entry name" value="WD40_rpt"/>
</dbReference>
<dbReference type="Proteomes" id="UP001208570">
    <property type="component" value="Unassembled WGS sequence"/>
</dbReference>
<proteinExistence type="predicted"/>
<reference evidence="2" key="1">
    <citation type="journal article" date="2023" name="Mol. Biol. Evol.">
        <title>Third-Generation Sequencing Reveals the Adaptive Role of the Epigenome in Three Deep-Sea Polychaetes.</title>
        <authorList>
            <person name="Perez M."/>
            <person name="Aroh O."/>
            <person name="Sun Y."/>
            <person name="Lan Y."/>
            <person name="Juniper S.K."/>
            <person name="Young C.R."/>
            <person name="Angers B."/>
            <person name="Qian P.Y."/>
        </authorList>
    </citation>
    <scope>NUCLEOTIDE SEQUENCE</scope>
    <source>
        <strain evidence="2">P08H-3</strain>
    </source>
</reference>
<sequence>MIANLKMSESNKRTAEEDESCETADEWIGPMPNEASKPKKRKVLQYEQVYIDNMPSSESYEKSYMHRDTITHLVLTKTNFIITASCDGNVKFWKKSSEHGIEFVKHFRSHLDMINMIKLTYVPNTCCWIYSPGDAVAAVAL</sequence>
<name>A0AAD9NGQ7_9ANNE</name>
<gene>
    <name evidence="2" type="ORF">LSH36_25g01027</name>
</gene>
<dbReference type="AlphaFoldDB" id="A0AAD9NGQ7"/>